<evidence type="ECO:0000256" key="1">
    <source>
        <dbReference type="SAM" id="MobiDB-lite"/>
    </source>
</evidence>
<organism evidence="2 3">
    <name type="scientific">Humitalea rosea</name>
    <dbReference type="NCBI Taxonomy" id="990373"/>
    <lineage>
        <taxon>Bacteria</taxon>
        <taxon>Pseudomonadati</taxon>
        <taxon>Pseudomonadota</taxon>
        <taxon>Alphaproteobacteria</taxon>
        <taxon>Acetobacterales</taxon>
        <taxon>Roseomonadaceae</taxon>
        <taxon>Humitalea</taxon>
    </lineage>
</organism>
<feature type="region of interest" description="Disordered" evidence="1">
    <location>
        <begin position="179"/>
        <end position="202"/>
    </location>
</feature>
<dbReference type="Proteomes" id="UP000249688">
    <property type="component" value="Unassembled WGS sequence"/>
</dbReference>
<dbReference type="AlphaFoldDB" id="A0A2W7IGS2"/>
<comment type="caution">
    <text evidence="2">The sequence shown here is derived from an EMBL/GenBank/DDBJ whole genome shotgun (WGS) entry which is preliminary data.</text>
</comment>
<dbReference type="EMBL" id="QKYU01000010">
    <property type="protein sequence ID" value="PZW45854.1"/>
    <property type="molecule type" value="Genomic_DNA"/>
</dbReference>
<accession>A0A2W7IGS2</accession>
<keyword evidence="3" id="KW-1185">Reference proteome</keyword>
<dbReference type="RefSeq" id="WP_158537192.1">
    <property type="nucleotide sequence ID" value="NZ_QKYU01000010.1"/>
</dbReference>
<evidence type="ECO:0000313" key="2">
    <source>
        <dbReference type="EMBL" id="PZW45854.1"/>
    </source>
</evidence>
<sequence>MLPAAAQPSAPPPRGSWFDPTQLPSFTGTVERWLINPAGAYDRMLFREGAQVVFPPHVSEPMREAAPAGQAITIWGVRARGAPVVTMLAWSTSPDREPSFVDRPAWFTPTDARGTEQLQVSGTVRVPLFSPQGDVIGAILTDGSVLRMSAEAADGRITAGRKIAASGIGSRRDDMVALDVERIGPDPDKLEPLPAPRIERRP</sequence>
<evidence type="ECO:0000313" key="3">
    <source>
        <dbReference type="Proteomes" id="UP000249688"/>
    </source>
</evidence>
<proteinExistence type="predicted"/>
<feature type="region of interest" description="Disordered" evidence="1">
    <location>
        <begin position="1"/>
        <end position="22"/>
    </location>
</feature>
<reference evidence="2 3" key="1">
    <citation type="submission" date="2018-06" db="EMBL/GenBank/DDBJ databases">
        <title>Genomic Encyclopedia of Archaeal and Bacterial Type Strains, Phase II (KMG-II): from individual species to whole genera.</title>
        <authorList>
            <person name="Goeker M."/>
        </authorList>
    </citation>
    <scope>NUCLEOTIDE SEQUENCE [LARGE SCALE GENOMIC DNA]</scope>
    <source>
        <strain evidence="2 3">DSM 24525</strain>
    </source>
</reference>
<name>A0A2W7IGS2_9PROT</name>
<protein>
    <submittedName>
        <fullName evidence="2">Uncharacterized protein</fullName>
    </submittedName>
</protein>
<dbReference type="OrthoDB" id="481082at2"/>
<gene>
    <name evidence="2" type="ORF">C8P66_11052</name>
</gene>